<evidence type="ECO:0000256" key="1">
    <source>
        <dbReference type="SAM" id="MobiDB-lite"/>
    </source>
</evidence>
<dbReference type="EMBL" id="ASPP01005358">
    <property type="protein sequence ID" value="ETO30694.1"/>
    <property type="molecule type" value="Genomic_DNA"/>
</dbReference>
<organism evidence="2 3">
    <name type="scientific">Reticulomyxa filosa</name>
    <dbReference type="NCBI Taxonomy" id="46433"/>
    <lineage>
        <taxon>Eukaryota</taxon>
        <taxon>Sar</taxon>
        <taxon>Rhizaria</taxon>
        <taxon>Retaria</taxon>
        <taxon>Foraminifera</taxon>
        <taxon>Monothalamids</taxon>
        <taxon>Reticulomyxidae</taxon>
        <taxon>Reticulomyxa</taxon>
    </lineage>
</organism>
<evidence type="ECO:0000313" key="3">
    <source>
        <dbReference type="Proteomes" id="UP000023152"/>
    </source>
</evidence>
<feature type="compositionally biased region" description="Basic and acidic residues" evidence="1">
    <location>
        <begin position="36"/>
        <end position="69"/>
    </location>
</feature>
<reference evidence="2 3" key="1">
    <citation type="journal article" date="2013" name="Curr. Biol.">
        <title>The Genome of the Foraminiferan Reticulomyxa filosa.</title>
        <authorList>
            <person name="Glockner G."/>
            <person name="Hulsmann N."/>
            <person name="Schleicher M."/>
            <person name="Noegel A.A."/>
            <person name="Eichinger L."/>
            <person name="Gallinger C."/>
            <person name="Pawlowski J."/>
            <person name="Sierra R."/>
            <person name="Euteneuer U."/>
            <person name="Pillet L."/>
            <person name="Moustafa A."/>
            <person name="Platzer M."/>
            <person name="Groth M."/>
            <person name="Szafranski K."/>
            <person name="Schliwa M."/>
        </authorList>
    </citation>
    <scope>NUCLEOTIDE SEQUENCE [LARGE SCALE GENOMIC DNA]</scope>
</reference>
<keyword evidence="3" id="KW-1185">Reference proteome</keyword>
<feature type="non-terminal residue" evidence="2">
    <location>
        <position position="1"/>
    </location>
</feature>
<dbReference type="Proteomes" id="UP000023152">
    <property type="component" value="Unassembled WGS sequence"/>
</dbReference>
<proteinExistence type="predicted"/>
<evidence type="ECO:0000313" key="2">
    <source>
        <dbReference type="EMBL" id="ETO30694.1"/>
    </source>
</evidence>
<dbReference type="AlphaFoldDB" id="X6NXZ0"/>
<sequence>GNKPRQQKAHQQRQKDNSDEDQGTRMNAKYTHSFHFFKEKTDKPAKSVIDEANKKKEKENKNKKNEIKTKVQNKRSTTTTTTANDDKQPKEYESANELLSK</sequence>
<accession>X6NXZ0</accession>
<protein>
    <submittedName>
        <fullName evidence="2">Uncharacterized protein</fullName>
    </submittedName>
</protein>
<gene>
    <name evidence="2" type="ORF">RFI_06426</name>
</gene>
<name>X6NXZ0_RETFI</name>
<feature type="region of interest" description="Disordered" evidence="1">
    <location>
        <begin position="1"/>
        <end position="101"/>
    </location>
</feature>
<feature type="compositionally biased region" description="Basic and acidic residues" evidence="1">
    <location>
        <begin position="84"/>
        <end position="93"/>
    </location>
</feature>
<feature type="compositionally biased region" description="Basic residues" evidence="1">
    <location>
        <begin position="1"/>
        <end position="12"/>
    </location>
</feature>
<comment type="caution">
    <text evidence="2">The sequence shown here is derived from an EMBL/GenBank/DDBJ whole genome shotgun (WGS) entry which is preliminary data.</text>
</comment>